<sequence>MATDADRALRAQVADLLTDAGADVAGVPARRITAADVRTGRLCPACGSSAHGPPWARVAGQADGDGVRIGVSLSRSGPHLLTAVHLGGGIGVDIEEIAAVDARWDPSLVLAPGEEHLARTSEGRARLWAGKEAVLKLLGTGLRTPMPDVRLADVDVRRIAAPPGFVAAIALPGGPPG</sequence>
<dbReference type="InterPro" id="IPR037143">
    <property type="entry name" value="4-PPantetheinyl_Trfase_dom_sf"/>
</dbReference>
<evidence type="ECO:0000313" key="4">
    <source>
        <dbReference type="Proteomes" id="UP001597280"/>
    </source>
</evidence>
<gene>
    <name evidence="3" type="ORF">ACFSDA_09235</name>
</gene>
<dbReference type="RefSeq" id="WP_343904380.1">
    <property type="nucleotide sequence ID" value="NZ_BAAAIS010000002.1"/>
</dbReference>
<dbReference type="EMBL" id="JBHUFL010000002">
    <property type="protein sequence ID" value="MFD1835258.1"/>
    <property type="molecule type" value="Genomic_DNA"/>
</dbReference>
<feature type="domain" description="4'-phosphopantetheinyl transferase" evidence="2">
    <location>
        <begin position="89"/>
        <end position="156"/>
    </location>
</feature>
<proteinExistence type="predicted"/>
<evidence type="ECO:0000256" key="1">
    <source>
        <dbReference type="ARBA" id="ARBA00022679"/>
    </source>
</evidence>
<dbReference type="InterPro" id="IPR008278">
    <property type="entry name" value="4-PPantetheinyl_Trfase_dom"/>
</dbReference>
<evidence type="ECO:0000313" key="3">
    <source>
        <dbReference type="EMBL" id="MFD1835258.1"/>
    </source>
</evidence>
<evidence type="ECO:0000259" key="2">
    <source>
        <dbReference type="Pfam" id="PF01648"/>
    </source>
</evidence>
<dbReference type="Gene3D" id="3.90.470.20">
    <property type="entry name" value="4'-phosphopantetheinyl transferase domain"/>
    <property type="match status" value="2"/>
</dbReference>
<dbReference type="SUPFAM" id="SSF56214">
    <property type="entry name" value="4'-phosphopantetheinyl transferase"/>
    <property type="match status" value="1"/>
</dbReference>
<comment type="caution">
    <text evidence="3">The sequence shown here is derived from an EMBL/GenBank/DDBJ whole genome shotgun (WGS) entry which is preliminary data.</text>
</comment>
<dbReference type="Pfam" id="PF01648">
    <property type="entry name" value="ACPS"/>
    <property type="match status" value="1"/>
</dbReference>
<organism evidence="3 4">
    <name type="scientific">Brachybacterium rhamnosum</name>
    <dbReference type="NCBI Taxonomy" id="173361"/>
    <lineage>
        <taxon>Bacteria</taxon>
        <taxon>Bacillati</taxon>
        <taxon>Actinomycetota</taxon>
        <taxon>Actinomycetes</taxon>
        <taxon>Micrococcales</taxon>
        <taxon>Dermabacteraceae</taxon>
        <taxon>Brachybacterium</taxon>
    </lineage>
</organism>
<dbReference type="GO" id="GO:0016740">
    <property type="term" value="F:transferase activity"/>
    <property type="evidence" value="ECO:0007669"/>
    <property type="project" value="UniProtKB-KW"/>
</dbReference>
<keyword evidence="1 3" id="KW-0808">Transferase</keyword>
<protein>
    <submittedName>
        <fullName evidence="3">4'-phosphopantetheinyl transferase family protein</fullName>
    </submittedName>
</protein>
<keyword evidence="4" id="KW-1185">Reference proteome</keyword>
<reference evidence="4" key="1">
    <citation type="journal article" date="2019" name="Int. J. Syst. Evol. Microbiol.">
        <title>The Global Catalogue of Microorganisms (GCM) 10K type strain sequencing project: providing services to taxonomists for standard genome sequencing and annotation.</title>
        <authorList>
            <consortium name="The Broad Institute Genomics Platform"/>
            <consortium name="The Broad Institute Genome Sequencing Center for Infectious Disease"/>
            <person name="Wu L."/>
            <person name="Ma J."/>
        </authorList>
    </citation>
    <scope>NUCLEOTIDE SEQUENCE [LARGE SCALE GENOMIC DNA]</scope>
    <source>
        <strain evidence="4">JCM 11650</strain>
    </source>
</reference>
<dbReference type="Proteomes" id="UP001597280">
    <property type="component" value="Unassembled WGS sequence"/>
</dbReference>
<accession>A0ABW4PWQ4</accession>
<name>A0ABW4PWQ4_9MICO</name>